<protein>
    <submittedName>
        <fullName evidence="2">Uncharacterized protein</fullName>
    </submittedName>
</protein>
<keyword evidence="1" id="KW-0812">Transmembrane</keyword>
<accession>X6NGG8</accession>
<keyword evidence="3" id="KW-1185">Reference proteome</keyword>
<reference evidence="2 3" key="1">
    <citation type="journal article" date="2013" name="Curr. Biol.">
        <title>The Genome of the Foraminiferan Reticulomyxa filosa.</title>
        <authorList>
            <person name="Glockner G."/>
            <person name="Hulsmann N."/>
            <person name="Schleicher M."/>
            <person name="Noegel A.A."/>
            <person name="Eichinger L."/>
            <person name="Gallinger C."/>
            <person name="Pawlowski J."/>
            <person name="Sierra R."/>
            <person name="Euteneuer U."/>
            <person name="Pillet L."/>
            <person name="Moustafa A."/>
            <person name="Platzer M."/>
            <person name="Groth M."/>
            <person name="Szafranski K."/>
            <person name="Schliwa M."/>
        </authorList>
    </citation>
    <scope>NUCLEOTIDE SEQUENCE [LARGE SCALE GENOMIC DNA]</scope>
</reference>
<feature type="transmembrane region" description="Helical" evidence="1">
    <location>
        <begin position="61"/>
        <end position="78"/>
    </location>
</feature>
<dbReference type="EMBL" id="ASPP01009221">
    <property type="protein sequence ID" value="ETO24437.1"/>
    <property type="molecule type" value="Genomic_DNA"/>
</dbReference>
<dbReference type="Proteomes" id="UP000023152">
    <property type="component" value="Unassembled WGS sequence"/>
</dbReference>
<keyword evidence="1" id="KW-1133">Transmembrane helix</keyword>
<proteinExistence type="predicted"/>
<keyword evidence="1" id="KW-0472">Membrane</keyword>
<evidence type="ECO:0000256" key="1">
    <source>
        <dbReference type="SAM" id="Phobius"/>
    </source>
</evidence>
<comment type="caution">
    <text evidence="2">The sequence shown here is derived from an EMBL/GenBank/DDBJ whole genome shotgun (WGS) entry which is preliminary data.</text>
</comment>
<evidence type="ECO:0000313" key="2">
    <source>
        <dbReference type="EMBL" id="ETO24437.1"/>
    </source>
</evidence>
<name>X6NGG8_RETFI</name>
<dbReference type="AlphaFoldDB" id="X6NGG8"/>
<gene>
    <name evidence="2" type="ORF">RFI_12715</name>
</gene>
<organism evidence="2 3">
    <name type="scientific">Reticulomyxa filosa</name>
    <dbReference type="NCBI Taxonomy" id="46433"/>
    <lineage>
        <taxon>Eukaryota</taxon>
        <taxon>Sar</taxon>
        <taxon>Rhizaria</taxon>
        <taxon>Retaria</taxon>
        <taxon>Foraminifera</taxon>
        <taxon>Monothalamids</taxon>
        <taxon>Reticulomyxidae</taxon>
        <taxon>Reticulomyxa</taxon>
    </lineage>
</organism>
<evidence type="ECO:0000313" key="3">
    <source>
        <dbReference type="Proteomes" id="UP000023152"/>
    </source>
</evidence>
<sequence length="297" mass="34759">MRIIYIHMYFCCLSFILIGKKKEKSGIISNTANISITIESLRIQLNTICKVRKANNFEVSFSFWFFFEIFFPALFFFCSNNDEIKKKEEKPTSIQLDDLQRHTIGREKISESLQMMIAQREEHAIRLSALKSNIQIIQLLLQNKDDPNAHSTSDHPKVDPSLSFDQYGHTELNSSVKELLHLVKQQTQMSNKLKKVHLKRNSCHEAFRVTLKQMREEICRRCNCIIKRQHPIEDLVAKEKPTHSEEYMKAGKDMDVDKKKWLSECSMNEALNGRGVINDKKKSDNENIDIKMIRKLH</sequence>